<dbReference type="InterPro" id="IPR027417">
    <property type="entry name" value="P-loop_NTPase"/>
</dbReference>
<dbReference type="SUPFAM" id="SSF48403">
    <property type="entry name" value="Ankyrin repeat"/>
    <property type="match status" value="1"/>
</dbReference>
<evidence type="ECO:0000259" key="4">
    <source>
        <dbReference type="Pfam" id="PF24809"/>
    </source>
</evidence>
<dbReference type="SUPFAM" id="SSF52540">
    <property type="entry name" value="P-loop containing nucleoside triphosphate hydrolases"/>
    <property type="match status" value="1"/>
</dbReference>
<keyword evidence="1" id="KW-0677">Repeat</keyword>
<dbReference type="InterPro" id="IPR056884">
    <property type="entry name" value="NPHP3-like_N"/>
</dbReference>
<evidence type="ECO:0000313" key="6">
    <source>
        <dbReference type="EMBL" id="RDW73430.1"/>
    </source>
</evidence>
<protein>
    <submittedName>
        <fullName evidence="6">Uncharacterized protein</fullName>
    </submittedName>
</protein>
<dbReference type="PANTHER" id="PTHR10039:SF10">
    <property type="entry name" value="NACHT DOMAIN-CONTAINING PROTEIN"/>
    <property type="match status" value="1"/>
</dbReference>
<feature type="domain" description="Nephrocystin 3-like N-terminal" evidence="5">
    <location>
        <begin position="294"/>
        <end position="455"/>
    </location>
</feature>
<keyword evidence="2" id="KW-0040">ANK repeat</keyword>
<comment type="caution">
    <text evidence="6">The sequence shown here is derived from an EMBL/GenBank/DDBJ whole genome shotgun (WGS) entry which is preliminary data.</text>
</comment>
<sequence>MSLIPQASSLKTHGGSRPVIASLEDALSSFAAALTDDERTRLQGITGKPNSSAALDFTARLDLSNSTRRGKSVGSRVYLLLLSVQKFSDIVDTFVSSNPAIAALVWGSIKLTLLIAVNITSYCESLAELFMSLSRLCPQFDDYQLLYPNSPELQRSICEFHASIVEFCKQSIQLTRQSWVKKVTISLRDKLQPCMDNIQRRSSNVKDSIALAKATYDRKSQQFQEDASRLLVKQSSWLSKLTSRNQQDLEAIREWQLQRVQEILREKRRRLLDCLSTYKYQLNFHQARKKRHVNTATWLLSTPEFVKWRDDSTSSVFILTGKLGSGKTVLTTGVIEHLCSQRKPGEHITFLFPRFDDSLSLSADTVLRSIVRQSLELDKRLTKKAESLLTELEMPLAGLDIIETLLNHCLDRLSTCYIIIDSLDEFEQSEFDVLSGLLSRTISKHSNVKIFLVGRDSILKNARQWFSRFHHISVKTANVQSDVELYTRETLVSKWGKERVQDSPALAKEIIEVLSNKANGMFLWVNYQIIEICKQACDAEIRLVLGDLPGDLGETFDRALKRILKYGSVKTATQIFRWTSATKEPLTVGELEDALSYEPGQPYTIPERRPRKLAESVTTWCENLVELDDELGVVQFPHRSILEHFLREPSDLSLEKFHINLDDADHFIGEICVTYLNLNDFKTTLARRPAALPIQLPNHIINEISEDHRASSRFISKVHKLKSKSIHAVTRTLEQNAIIISDDQESWNAKLHAKHAFLNYALNYWLVHTRNFDEHKSKTWGIWKHMLSSHHLAETPWAQERYDGQGLVAYHWVAEHDHFPAFQQIIQLFKLESKMKEKLVYYYTDLGLTRFITSEIMSGISDEGLSNGLINAARGGHLEVAHLLLNAKADVNAAAGAGDYGRTALQAAAEGGHLEVVQILLNAKADADVNAAAAAGDYGRTALQAAAKGGHLEVKELLTHYGARR</sequence>
<evidence type="ECO:0000256" key="2">
    <source>
        <dbReference type="PROSITE-ProRule" id="PRU00023"/>
    </source>
</evidence>
<dbReference type="Pfam" id="PF24883">
    <property type="entry name" value="NPHP3_N"/>
    <property type="match status" value="1"/>
</dbReference>
<dbReference type="InterPro" id="IPR036770">
    <property type="entry name" value="Ankyrin_rpt-contain_sf"/>
</dbReference>
<dbReference type="Pfam" id="PF24809">
    <property type="entry name" value="DUF7708"/>
    <property type="match status" value="1"/>
</dbReference>
<evidence type="ECO:0000259" key="5">
    <source>
        <dbReference type="Pfam" id="PF24883"/>
    </source>
</evidence>
<dbReference type="SMART" id="SM00248">
    <property type="entry name" value="ANK"/>
    <property type="match status" value="3"/>
</dbReference>
<dbReference type="STRING" id="1849047.A0A3D8RHH9"/>
<feature type="domain" description="GPI inositol-deacylase winged helix" evidence="3">
    <location>
        <begin position="570"/>
        <end position="648"/>
    </location>
</feature>
<dbReference type="Gene3D" id="3.40.50.300">
    <property type="entry name" value="P-loop containing nucleotide triphosphate hydrolases"/>
    <property type="match status" value="1"/>
</dbReference>
<dbReference type="Pfam" id="PF22939">
    <property type="entry name" value="WHD_GPIID"/>
    <property type="match status" value="1"/>
</dbReference>
<dbReference type="EMBL" id="PDLM01000007">
    <property type="protein sequence ID" value="RDW73430.1"/>
    <property type="molecule type" value="Genomic_DNA"/>
</dbReference>
<name>A0A3D8RHH9_9HELO</name>
<dbReference type="PROSITE" id="PS50297">
    <property type="entry name" value="ANK_REP_REGION"/>
    <property type="match status" value="2"/>
</dbReference>
<proteinExistence type="predicted"/>
<dbReference type="Gene3D" id="1.25.40.20">
    <property type="entry name" value="Ankyrin repeat-containing domain"/>
    <property type="match status" value="1"/>
</dbReference>
<reference evidence="6 7" key="1">
    <citation type="journal article" date="2018" name="IMA Fungus">
        <title>IMA Genome-F 9: Draft genome sequence of Annulohypoxylon stygium, Aspergillus mulundensis, Berkeleyomyces basicola (syn. Thielaviopsis basicola), Ceratocystis smalleyi, two Cercospora beticola strains, Coleophoma cylindrospora, Fusarium fracticaudum, Phialophora cf. hyalina, and Morchella septimelata.</title>
        <authorList>
            <person name="Wingfield B.D."/>
            <person name="Bills G.F."/>
            <person name="Dong Y."/>
            <person name="Huang W."/>
            <person name="Nel W.J."/>
            <person name="Swalarsk-Parry B.S."/>
            <person name="Vaghefi N."/>
            <person name="Wilken P.M."/>
            <person name="An Z."/>
            <person name="de Beer Z.W."/>
            <person name="De Vos L."/>
            <person name="Chen L."/>
            <person name="Duong T.A."/>
            <person name="Gao Y."/>
            <person name="Hammerbacher A."/>
            <person name="Kikkert J.R."/>
            <person name="Li Y."/>
            <person name="Li H."/>
            <person name="Li K."/>
            <person name="Li Q."/>
            <person name="Liu X."/>
            <person name="Ma X."/>
            <person name="Naidoo K."/>
            <person name="Pethybridge S.J."/>
            <person name="Sun J."/>
            <person name="Steenkamp E.T."/>
            <person name="van der Nest M.A."/>
            <person name="van Wyk S."/>
            <person name="Wingfield M.J."/>
            <person name="Xiong C."/>
            <person name="Yue Q."/>
            <person name="Zhang X."/>
        </authorList>
    </citation>
    <scope>NUCLEOTIDE SEQUENCE [LARGE SCALE GENOMIC DNA]</scope>
    <source>
        <strain evidence="6 7">BP6252</strain>
    </source>
</reference>
<dbReference type="PROSITE" id="PS50088">
    <property type="entry name" value="ANK_REPEAT"/>
    <property type="match status" value="2"/>
</dbReference>
<feature type="domain" description="DUF7708" evidence="4">
    <location>
        <begin position="83"/>
        <end position="211"/>
    </location>
</feature>
<dbReference type="InterPro" id="IPR002110">
    <property type="entry name" value="Ankyrin_rpt"/>
</dbReference>
<dbReference type="AlphaFoldDB" id="A0A3D8RHH9"/>
<feature type="repeat" description="ANK" evidence="2">
    <location>
        <begin position="938"/>
        <end position="965"/>
    </location>
</feature>
<dbReference type="InterPro" id="IPR056125">
    <property type="entry name" value="DUF7708"/>
</dbReference>
<dbReference type="OrthoDB" id="4062651at2759"/>
<dbReference type="InterPro" id="IPR054471">
    <property type="entry name" value="GPIID_WHD"/>
</dbReference>
<evidence type="ECO:0000313" key="7">
    <source>
        <dbReference type="Proteomes" id="UP000256645"/>
    </source>
</evidence>
<gene>
    <name evidence="6" type="ORF">BP6252_07337</name>
</gene>
<evidence type="ECO:0000259" key="3">
    <source>
        <dbReference type="Pfam" id="PF22939"/>
    </source>
</evidence>
<dbReference type="PANTHER" id="PTHR10039">
    <property type="entry name" value="AMELOGENIN"/>
    <property type="match status" value="1"/>
</dbReference>
<feature type="repeat" description="ANK" evidence="2">
    <location>
        <begin position="900"/>
        <end position="932"/>
    </location>
</feature>
<dbReference type="Proteomes" id="UP000256645">
    <property type="component" value="Unassembled WGS sequence"/>
</dbReference>
<accession>A0A3D8RHH9</accession>
<keyword evidence="7" id="KW-1185">Reference proteome</keyword>
<organism evidence="6 7">
    <name type="scientific">Coleophoma cylindrospora</name>
    <dbReference type="NCBI Taxonomy" id="1849047"/>
    <lineage>
        <taxon>Eukaryota</taxon>
        <taxon>Fungi</taxon>
        <taxon>Dikarya</taxon>
        <taxon>Ascomycota</taxon>
        <taxon>Pezizomycotina</taxon>
        <taxon>Leotiomycetes</taxon>
        <taxon>Helotiales</taxon>
        <taxon>Dermateaceae</taxon>
        <taxon>Coleophoma</taxon>
    </lineage>
</organism>
<dbReference type="Pfam" id="PF12796">
    <property type="entry name" value="Ank_2"/>
    <property type="match status" value="1"/>
</dbReference>
<evidence type="ECO:0000256" key="1">
    <source>
        <dbReference type="ARBA" id="ARBA00022737"/>
    </source>
</evidence>